<evidence type="ECO:0000256" key="8">
    <source>
        <dbReference type="RuleBase" id="RU000461"/>
    </source>
</evidence>
<proteinExistence type="inferred from homology"/>
<evidence type="ECO:0000256" key="6">
    <source>
        <dbReference type="ARBA" id="ARBA00023033"/>
    </source>
</evidence>
<keyword evidence="9" id="KW-0812">Transmembrane</keyword>
<dbReference type="InterPro" id="IPR001128">
    <property type="entry name" value="Cyt_P450"/>
</dbReference>
<evidence type="ECO:0000256" key="5">
    <source>
        <dbReference type="ARBA" id="ARBA00023004"/>
    </source>
</evidence>
<gene>
    <name evidence="10" type="ORF">LZD57_07490</name>
</gene>
<dbReference type="Pfam" id="PF00067">
    <property type="entry name" value="p450"/>
    <property type="match status" value="1"/>
</dbReference>
<dbReference type="GO" id="GO:0004497">
    <property type="term" value="F:monooxygenase activity"/>
    <property type="evidence" value="ECO:0007669"/>
    <property type="project" value="UniProtKB-KW"/>
</dbReference>
<evidence type="ECO:0000256" key="9">
    <source>
        <dbReference type="SAM" id="Phobius"/>
    </source>
</evidence>
<dbReference type="GO" id="GO:0016705">
    <property type="term" value="F:oxidoreductase activity, acting on paired donors, with incorporation or reduction of molecular oxygen"/>
    <property type="evidence" value="ECO:0007669"/>
    <property type="project" value="InterPro"/>
</dbReference>
<feature type="transmembrane region" description="Helical" evidence="9">
    <location>
        <begin position="189"/>
        <end position="210"/>
    </location>
</feature>
<keyword evidence="9" id="KW-1133">Transmembrane helix</keyword>
<dbReference type="EMBL" id="JAJUWU010000006">
    <property type="protein sequence ID" value="MCE7027830.1"/>
    <property type="molecule type" value="Genomic_DNA"/>
</dbReference>
<dbReference type="PRINTS" id="PR00463">
    <property type="entry name" value="EP450I"/>
</dbReference>
<dbReference type="GO" id="GO:0020037">
    <property type="term" value="F:heme binding"/>
    <property type="evidence" value="ECO:0007669"/>
    <property type="project" value="InterPro"/>
</dbReference>
<dbReference type="GO" id="GO:0005506">
    <property type="term" value="F:iron ion binding"/>
    <property type="evidence" value="ECO:0007669"/>
    <property type="project" value="InterPro"/>
</dbReference>
<evidence type="ECO:0000256" key="1">
    <source>
        <dbReference type="ARBA" id="ARBA00010617"/>
    </source>
</evidence>
<evidence type="ECO:0000313" key="10">
    <source>
        <dbReference type="EMBL" id="MCE7027830.1"/>
    </source>
</evidence>
<comment type="similarity">
    <text evidence="1 8">Belongs to the cytochrome P450 family.</text>
</comment>
<keyword evidence="6 8" id="KW-0503">Monooxygenase</keyword>
<dbReference type="Gene3D" id="1.10.630.10">
    <property type="entry name" value="Cytochrome P450"/>
    <property type="match status" value="1"/>
</dbReference>
<comment type="cofactor">
    <cofactor evidence="7">
        <name>heme</name>
        <dbReference type="ChEBI" id="CHEBI:30413"/>
    </cofactor>
</comment>
<evidence type="ECO:0000256" key="4">
    <source>
        <dbReference type="ARBA" id="ARBA00023002"/>
    </source>
</evidence>
<dbReference type="InterPro" id="IPR050196">
    <property type="entry name" value="Cytochrome_P450_Monoox"/>
</dbReference>
<keyword evidence="5 7" id="KW-0408">Iron</keyword>
<dbReference type="PANTHER" id="PTHR24291:SF50">
    <property type="entry name" value="BIFUNCTIONAL ALBAFLAVENONE MONOOXYGENASE_TERPENE SYNTHASE"/>
    <property type="match status" value="1"/>
</dbReference>
<keyword evidence="9" id="KW-0472">Membrane</keyword>
<organism evidence="10 11">
    <name type="scientific">Jiella avicenniae</name>
    <dbReference type="NCBI Taxonomy" id="2907202"/>
    <lineage>
        <taxon>Bacteria</taxon>
        <taxon>Pseudomonadati</taxon>
        <taxon>Pseudomonadota</taxon>
        <taxon>Alphaproteobacteria</taxon>
        <taxon>Hyphomicrobiales</taxon>
        <taxon>Aurantimonadaceae</taxon>
        <taxon>Jiella</taxon>
    </lineage>
</organism>
<comment type="caution">
    <text evidence="10">The sequence shown here is derived from an EMBL/GenBank/DDBJ whole genome shotgun (WGS) entry which is preliminary data.</text>
</comment>
<reference evidence="10" key="1">
    <citation type="submission" date="2022-01" db="EMBL/GenBank/DDBJ databases">
        <title>Jiella avicenniae sp. nov., a novel endophytic bacterium isolated from bark of Avicennia marina.</title>
        <authorList>
            <person name="Tuo L."/>
        </authorList>
    </citation>
    <scope>NUCLEOTIDE SEQUENCE</scope>
    <source>
        <strain evidence="10">CBK1P-4</strain>
    </source>
</reference>
<feature type="binding site" description="axial binding residue" evidence="7">
    <location>
        <position position="415"/>
    </location>
    <ligand>
        <name>heme</name>
        <dbReference type="ChEBI" id="CHEBI:30413"/>
    </ligand>
    <ligandPart>
        <name>Fe</name>
        <dbReference type="ChEBI" id="CHEBI:18248"/>
    </ligandPart>
</feature>
<sequence length="470" mass="53859">MSEEFRPVLPQAQDAHPAKPLERIRGHLRSSLGLFLKGSYGFIGVSRHPIPKIPLMKRRTLYNVRDPEVIRDILIKRFREFPKGKLMERMMKKLSGYSIFVSNGKEWERHRRIVDQAFNHAGIKNVFPLMRDASDASIARLDAQAGTGQDVAIDAEMTHFAGDVIFRTIFSEPMSAEDARRIFAAFDEFQAIAFAQGMIGLVGVPIHWLWSNRRARKMAKEIRDVLNGPLQRRLKAVREGRAVPTNDILSVLMTAEDPVTRTKFEGEELLDQIAMLFLAGHETSAAGLAWALYCLAHRKDVQTELHTEATTVLGDRQPVFSDMKRLEKTRDIFREVLRLYPPIAYLSRDTQKPEKLLEHDVPTGSPVVVPIWLMHRHTQYWHNPNDFQPERFARPETREAQRLAYMPFSMGARVCVGAAFAMQEATLVLAEIMRRFELRPVPGHEPQPVSRLTVRSENGIRLFVDRVDRI</sequence>
<evidence type="ECO:0000256" key="7">
    <source>
        <dbReference type="PIRSR" id="PIRSR602401-1"/>
    </source>
</evidence>
<protein>
    <submittedName>
        <fullName evidence="10">Cytochrome P450</fullName>
    </submittedName>
</protein>
<dbReference type="PROSITE" id="PS00086">
    <property type="entry name" value="CYTOCHROME_P450"/>
    <property type="match status" value="1"/>
</dbReference>
<keyword evidence="4 8" id="KW-0560">Oxidoreductase</keyword>
<dbReference type="Proteomes" id="UP001139035">
    <property type="component" value="Unassembled WGS sequence"/>
</dbReference>
<keyword evidence="2 7" id="KW-0349">Heme</keyword>
<dbReference type="InterPro" id="IPR017972">
    <property type="entry name" value="Cyt_P450_CS"/>
</dbReference>
<dbReference type="InterPro" id="IPR036396">
    <property type="entry name" value="Cyt_P450_sf"/>
</dbReference>
<name>A0A9X1P005_9HYPH</name>
<dbReference type="PANTHER" id="PTHR24291">
    <property type="entry name" value="CYTOCHROME P450 FAMILY 4"/>
    <property type="match status" value="1"/>
</dbReference>
<evidence type="ECO:0000256" key="3">
    <source>
        <dbReference type="ARBA" id="ARBA00022723"/>
    </source>
</evidence>
<evidence type="ECO:0000256" key="2">
    <source>
        <dbReference type="ARBA" id="ARBA00022617"/>
    </source>
</evidence>
<keyword evidence="3 7" id="KW-0479">Metal-binding</keyword>
<evidence type="ECO:0000313" key="11">
    <source>
        <dbReference type="Proteomes" id="UP001139035"/>
    </source>
</evidence>
<dbReference type="RefSeq" id="WP_233718980.1">
    <property type="nucleotide sequence ID" value="NZ_JAJUWU010000006.1"/>
</dbReference>
<dbReference type="SUPFAM" id="SSF48264">
    <property type="entry name" value="Cytochrome P450"/>
    <property type="match status" value="1"/>
</dbReference>
<accession>A0A9X1P005</accession>
<dbReference type="PRINTS" id="PR00385">
    <property type="entry name" value="P450"/>
</dbReference>
<dbReference type="AlphaFoldDB" id="A0A9X1P005"/>
<dbReference type="InterPro" id="IPR002401">
    <property type="entry name" value="Cyt_P450_E_grp-I"/>
</dbReference>
<keyword evidence="11" id="KW-1185">Reference proteome</keyword>